<dbReference type="SUPFAM" id="SSF54001">
    <property type="entry name" value="Cysteine proteinases"/>
    <property type="match status" value="1"/>
</dbReference>
<dbReference type="EC" id="3.4.19.12" evidence="2"/>
<dbReference type="EMBL" id="JAFBMS010000703">
    <property type="protein sequence ID" value="KAG9330190.1"/>
    <property type="molecule type" value="Genomic_DNA"/>
</dbReference>
<dbReference type="InterPro" id="IPR018200">
    <property type="entry name" value="USP_CS"/>
</dbReference>
<gene>
    <name evidence="5" type="ORF">JZ751_026994</name>
</gene>
<dbReference type="PROSITE" id="PS00973">
    <property type="entry name" value="USP_2"/>
    <property type="match status" value="1"/>
</dbReference>
<dbReference type="PANTHER" id="PTHR21646:SF6">
    <property type="entry name" value="UBIQUITIN CARBOXYL-TERMINAL HYDROLASE 21"/>
    <property type="match status" value="1"/>
</dbReference>
<evidence type="ECO:0000256" key="3">
    <source>
        <dbReference type="ARBA" id="ARBA00022801"/>
    </source>
</evidence>
<protein>
    <recommendedName>
        <fullName evidence="2">ubiquitinyl hydrolase 1</fullName>
        <ecNumber evidence="2">3.4.19.12</ecNumber>
    </recommendedName>
</protein>
<dbReference type="GO" id="GO:0004843">
    <property type="term" value="F:cysteine-type deubiquitinase activity"/>
    <property type="evidence" value="ECO:0007669"/>
    <property type="project" value="UniProtKB-EC"/>
</dbReference>
<dbReference type="Proteomes" id="UP000824540">
    <property type="component" value="Unassembled WGS sequence"/>
</dbReference>
<name>A0A8T2MSM6_9TELE</name>
<dbReference type="InterPro" id="IPR001394">
    <property type="entry name" value="Peptidase_C19_UCH"/>
</dbReference>
<proteinExistence type="predicted"/>
<dbReference type="InterPro" id="IPR028889">
    <property type="entry name" value="USP"/>
</dbReference>
<dbReference type="Pfam" id="PF00443">
    <property type="entry name" value="UCH"/>
    <property type="match status" value="1"/>
</dbReference>
<dbReference type="InterPro" id="IPR050185">
    <property type="entry name" value="Ub_carboxyl-term_hydrolase"/>
</dbReference>
<accession>A0A8T2MSM6</accession>
<feature type="domain" description="USP" evidence="4">
    <location>
        <begin position="1"/>
        <end position="135"/>
    </location>
</feature>
<evidence type="ECO:0000259" key="4">
    <source>
        <dbReference type="PROSITE" id="PS50235"/>
    </source>
</evidence>
<keyword evidence="3" id="KW-0378">Hydrolase</keyword>
<evidence type="ECO:0000256" key="2">
    <source>
        <dbReference type="ARBA" id="ARBA00012759"/>
    </source>
</evidence>
<sequence length="135" mass="15361">MCERCCRRTESTKRLTIQRFPRVIVLPRKTLTQWSDLNRFAMSRYSISKSTVSVSFPLTRLDLGPYGPPGIDREGLRLCHMVTDVITRCRGSVLYNLYAVCNHSGTVNMGHYTACCVDQSGWHCYNDASTQDMVS</sequence>
<comment type="catalytic activity">
    <reaction evidence="1">
        <text>Thiol-dependent hydrolysis of ester, thioester, amide, peptide and isopeptide bonds formed by the C-terminal Gly of ubiquitin (a 76-residue protein attached to proteins as an intracellular targeting signal).</text>
        <dbReference type="EC" id="3.4.19.12"/>
    </reaction>
</comment>
<dbReference type="Gene3D" id="3.90.70.10">
    <property type="entry name" value="Cysteine proteinases"/>
    <property type="match status" value="1"/>
</dbReference>
<dbReference type="InterPro" id="IPR038765">
    <property type="entry name" value="Papain-like_cys_pep_sf"/>
</dbReference>
<dbReference type="PANTHER" id="PTHR21646">
    <property type="entry name" value="UBIQUITIN CARBOXYL-TERMINAL HYDROLASE"/>
    <property type="match status" value="1"/>
</dbReference>
<dbReference type="PROSITE" id="PS50235">
    <property type="entry name" value="USP_3"/>
    <property type="match status" value="1"/>
</dbReference>
<evidence type="ECO:0000313" key="6">
    <source>
        <dbReference type="Proteomes" id="UP000824540"/>
    </source>
</evidence>
<dbReference type="GO" id="GO:0016579">
    <property type="term" value="P:protein deubiquitination"/>
    <property type="evidence" value="ECO:0007669"/>
    <property type="project" value="InterPro"/>
</dbReference>
<comment type="caution">
    <text evidence="5">The sequence shown here is derived from an EMBL/GenBank/DDBJ whole genome shotgun (WGS) entry which is preliminary data.</text>
</comment>
<evidence type="ECO:0000256" key="1">
    <source>
        <dbReference type="ARBA" id="ARBA00000707"/>
    </source>
</evidence>
<dbReference type="OrthoDB" id="265306at2759"/>
<organism evidence="5 6">
    <name type="scientific">Albula glossodonta</name>
    <name type="common">roundjaw bonefish</name>
    <dbReference type="NCBI Taxonomy" id="121402"/>
    <lineage>
        <taxon>Eukaryota</taxon>
        <taxon>Metazoa</taxon>
        <taxon>Chordata</taxon>
        <taxon>Craniata</taxon>
        <taxon>Vertebrata</taxon>
        <taxon>Euteleostomi</taxon>
        <taxon>Actinopterygii</taxon>
        <taxon>Neopterygii</taxon>
        <taxon>Teleostei</taxon>
        <taxon>Albuliformes</taxon>
        <taxon>Albulidae</taxon>
        <taxon>Albula</taxon>
    </lineage>
</organism>
<dbReference type="AlphaFoldDB" id="A0A8T2MSM6"/>
<keyword evidence="6" id="KW-1185">Reference proteome</keyword>
<reference evidence="5" key="1">
    <citation type="thesis" date="2021" institute="BYU ScholarsArchive" country="Provo, UT, USA">
        <title>Applications of and Algorithms for Genome Assembly and Genomic Analyses with an Emphasis on Marine Teleosts.</title>
        <authorList>
            <person name="Pickett B.D."/>
        </authorList>
    </citation>
    <scope>NUCLEOTIDE SEQUENCE</scope>
    <source>
        <strain evidence="5">HI-2016</strain>
    </source>
</reference>
<evidence type="ECO:0000313" key="5">
    <source>
        <dbReference type="EMBL" id="KAG9330190.1"/>
    </source>
</evidence>